<organism evidence="1 2">
    <name type="scientific">Paramecium octaurelia</name>
    <dbReference type="NCBI Taxonomy" id="43137"/>
    <lineage>
        <taxon>Eukaryota</taxon>
        <taxon>Sar</taxon>
        <taxon>Alveolata</taxon>
        <taxon>Ciliophora</taxon>
        <taxon>Intramacronucleata</taxon>
        <taxon>Oligohymenophorea</taxon>
        <taxon>Peniculida</taxon>
        <taxon>Parameciidae</taxon>
        <taxon>Paramecium</taxon>
    </lineage>
</organism>
<comment type="caution">
    <text evidence="1">The sequence shown here is derived from an EMBL/GenBank/DDBJ whole genome shotgun (WGS) entry which is preliminary data.</text>
</comment>
<dbReference type="EMBL" id="CAJJDP010000079">
    <property type="protein sequence ID" value="CAD8183300.1"/>
    <property type="molecule type" value="Genomic_DNA"/>
</dbReference>
<gene>
    <name evidence="1" type="ORF">POCTA_138.1.T0800251</name>
</gene>
<reference evidence="1" key="1">
    <citation type="submission" date="2021-01" db="EMBL/GenBank/DDBJ databases">
        <authorList>
            <consortium name="Genoscope - CEA"/>
            <person name="William W."/>
        </authorList>
    </citation>
    <scope>NUCLEOTIDE SEQUENCE</scope>
</reference>
<keyword evidence="2" id="KW-1185">Reference proteome</keyword>
<sequence length="164" mass="19568">MIFYDEQKVREIRREENQKVKTLKPSILQLLQSYGMDTTHQLEAICELGEILRQFALVIFIHLIGNIHFNWFYKPLLQGKNFKARFREQSQDNFCSIIPKTQHEGLKILLAQLYDQKEYLKYCISYRDTNINLTKGKLINEFRKILTFLMKSIVSNTNLVFQML</sequence>
<dbReference type="Proteomes" id="UP000683925">
    <property type="component" value="Unassembled WGS sequence"/>
</dbReference>
<proteinExistence type="predicted"/>
<name>A0A8S1W1M0_PAROT</name>
<protein>
    <submittedName>
        <fullName evidence="1">Uncharacterized protein</fullName>
    </submittedName>
</protein>
<evidence type="ECO:0000313" key="1">
    <source>
        <dbReference type="EMBL" id="CAD8183300.1"/>
    </source>
</evidence>
<dbReference type="AlphaFoldDB" id="A0A8S1W1M0"/>
<accession>A0A8S1W1M0</accession>
<evidence type="ECO:0000313" key="2">
    <source>
        <dbReference type="Proteomes" id="UP000683925"/>
    </source>
</evidence>